<evidence type="ECO:0008006" key="3">
    <source>
        <dbReference type="Google" id="ProtNLM"/>
    </source>
</evidence>
<organism evidence="1 2">
    <name type="scientific">Bathymodiolus thermophilus thioautotrophic gill symbiont</name>
    <dbReference type="NCBI Taxonomy" id="2360"/>
    <lineage>
        <taxon>Bacteria</taxon>
        <taxon>Pseudomonadati</taxon>
        <taxon>Pseudomonadota</taxon>
        <taxon>Gammaproteobacteria</taxon>
        <taxon>sulfur-oxidizing symbionts</taxon>
    </lineage>
</organism>
<dbReference type="AlphaFoldDB" id="A0A1J5UHV0"/>
<dbReference type="InterPro" id="IPR024508">
    <property type="entry name" value="DUF3226"/>
</dbReference>
<name>A0A1J5UHV0_9GAMM</name>
<proteinExistence type="predicted"/>
<protein>
    <recommendedName>
        <fullName evidence="3">DUF4276 family protein</fullName>
    </recommendedName>
</protein>
<comment type="caution">
    <text evidence="1">The sequence shown here is derived from an EMBL/GenBank/DDBJ whole genome shotgun (WGS) entry which is preliminary data.</text>
</comment>
<gene>
    <name evidence="1" type="ORF">BGC33_13515</name>
</gene>
<dbReference type="OrthoDB" id="5622976at2"/>
<reference evidence="2" key="1">
    <citation type="submission" date="2016-09" db="EMBL/GenBank/DDBJ databases">
        <title>Genome Sequence of Bathymodiolus thermophilus sulfur-oxidizing gill endosymbiont.</title>
        <authorList>
            <person name="Ponnudurai R."/>
            <person name="Kleiner M."/>
            <person name="Sayavedra L."/>
            <person name="Thuermer A."/>
            <person name="Felbeck H."/>
            <person name="Schlueter R."/>
            <person name="Schweder T."/>
            <person name="Markert S."/>
        </authorList>
    </citation>
    <scope>NUCLEOTIDE SEQUENCE [LARGE SCALE GENOMIC DNA]</scope>
    <source>
        <strain evidence="2">BAT/CrabSpa'14</strain>
    </source>
</reference>
<dbReference type="Proteomes" id="UP000182798">
    <property type="component" value="Unassembled WGS sequence"/>
</dbReference>
<dbReference type="EMBL" id="MIQH01000322">
    <property type="protein sequence ID" value="OIR25477.1"/>
    <property type="molecule type" value="Genomic_DNA"/>
</dbReference>
<evidence type="ECO:0000313" key="2">
    <source>
        <dbReference type="Proteomes" id="UP000182798"/>
    </source>
</evidence>
<dbReference type="RefSeq" id="WP_071563479.1">
    <property type="nucleotide sequence ID" value="NZ_MIQH01000322.1"/>
</dbReference>
<sequence>MSQVAIFVEGKTDKKFIGLLLNEMGLDKDKVKFFILGGKSNFFKPESNQYKELLVDIEQEIVEKVLFVLDADKVEDNKKYGGYDNTEKELIEAISALGIQNSDIYIMCDPTDKTGYLESLILSSISVEQKQCIDNFLSCSEFKDKESHKAILYKIYKIAYPQAPYDFSHKNFEPLKGKFKQLFQ</sequence>
<evidence type="ECO:0000313" key="1">
    <source>
        <dbReference type="EMBL" id="OIR25477.1"/>
    </source>
</evidence>
<accession>A0A1J5UHV0</accession>
<dbReference type="Pfam" id="PF11536">
    <property type="entry name" value="DUF3226"/>
    <property type="match status" value="1"/>
</dbReference>